<evidence type="ECO:0000256" key="6">
    <source>
        <dbReference type="ARBA" id="ARBA00023277"/>
    </source>
</evidence>
<evidence type="ECO:0000256" key="8">
    <source>
        <dbReference type="ARBA" id="ARBA00030238"/>
    </source>
</evidence>
<dbReference type="SMART" id="SM00810">
    <property type="entry name" value="Alpha-amyl_C2"/>
    <property type="match status" value="1"/>
</dbReference>
<dbReference type="InterPro" id="IPR013780">
    <property type="entry name" value="Glyco_hydro_b"/>
</dbReference>
<evidence type="ECO:0000256" key="3">
    <source>
        <dbReference type="ARBA" id="ARBA00008061"/>
    </source>
</evidence>
<evidence type="ECO:0000256" key="5">
    <source>
        <dbReference type="ARBA" id="ARBA00022801"/>
    </source>
</evidence>
<keyword evidence="11" id="KW-1185">Reference proteome</keyword>
<dbReference type="InterPro" id="IPR012850">
    <property type="entry name" value="A-amylase_bs_C"/>
</dbReference>
<keyword evidence="6" id="KW-0119">Carbohydrate metabolism</keyword>
<proteinExistence type="inferred from homology"/>
<comment type="similarity">
    <text evidence="3">Belongs to the glycosyl hydrolase 13 family.</text>
</comment>
<protein>
    <recommendedName>
        <fullName evidence="4">alpha-amylase</fullName>
        <ecNumber evidence="4">3.2.1.1</ecNumber>
    </recommendedName>
    <alternativeName>
        <fullName evidence="8">1,4-alpha-D-glucan glucanohydrolase</fullName>
    </alternativeName>
</protein>
<dbReference type="GO" id="GO:0005975">
    <property type="term" value="P:carbohydrate metabolic process"/>
    <property type="evidence" value="ECO:0007669"/>
    <property type="project" value="InterPro"/>
</dbReference>
<dbReference type="Proteomes" id="UP001370490">
    <property type="component" value="Unassembled WGS sequence"/>
</dbReference>
<dbReference type="SUPFAM" id="SSF51445">
    <property type="entry name" value="(Trans)glycosidases"/>
    <property type="match status" value="1"/>
</dbReference>
<evidence type="ECO:0000259" key="9">
    <source>
        <dbReference type="SMART" id="SM00810"/>
    </source>
</evidence>
<evidence type="ECO:0000313" key="10">
    <source>
        <dbReference type="EMBL" id="KAK6939038.1"/>
    </source>
</evidence>
<gene>
    <name evidence="10" type="ORF">RJ641_032546</name>
</gene>
<evidence type="ECO:0000313" key="11">
    <source>
        <dbReference type="Proteomes" id="UP001370490"/>
    </source>
</evidence>
<dbReference type="Gene3D" id="3.20.20.80">
    <property type="entry name" value="Glycosidases"/>
    <property type="match status" value="1"/>
</dbReference>
<dbReference type="EC" id="3.2.1.1" evidence="4"/>
<evidence type="ECO:0000256" key="1">
    <source>
        <dbReference type="ARBA" id="ARBA00000548"/>
    </source>
</evidence>
<dbReference type="PANTHER" id="PTHR43447">
    <property type="entry name" value="ALPHA-AMYLASE"/>
    <property type="match status" value="1"/>
</dbReference>
<comment type="caution">
    <text evidence="10">The sequence shown here is derived from an EMBL/GenBank/DDBJ whole genome shotgun (WGS) entry which is preliminary data.</text>
</comment>
<dbReference type="GO" id="GO:0005509">
    <property type="term" value="F:calcium ion binding"/>
    <property type="evidence" value="ECO:0007669"/>
    <property type="project" value="InterPro"/>
</dbReference>
<organism evidence="10 11">
    <name type="scientific">Dillenia turbinata</name>
    <dbReference type="NCBI Taxonomy" id="194707"/>
    <lineage>
        <taxon>Eukaryota</taxon>
        <taxon>Viridiplantae</taxon>
        <taxon>Streptophyta</taxon>
        <taxon>Embryophyta</taxon>
        <taxon>Tracheophyta</taxon>
        <taxon>Spermatophyta</taxon>
        <taxon>Magnoliopsida</taxon>
        <taxon>eudicotyledons</taxon>
        <taxon>Gunneridae</taxon>
        <taxon>Pentapetalae</taxon>
        <taxon>Dilleniales</taxon>
        <taxon>Dilleniaceae</taxon>
        <taxon>Dillenia</taxon>
    </lineage>
</organism>
<comment type="catalytic activity">
    <reaction evidence="1">
        <text>Endohydrolysis of (1-&gt;4)-alpha-D-glucosidic linkages in polysaccharides containing three or more (1-&gt;4)-alpha-linked D-glucose units.</text>
        <dbReference type="EC" id="3.2.1.1"/>
    </reaction>
</comment>
<accession>A0AAN8VPZ2</accession>
<name>A0AAN8VPZ2_9MAGN</name>
<keyword evidence="7" id="KW-0326">Glycosidase</keyword>
<dbReference type="AlphaFoldDB" id="A0AAN8VPZ2"/>
<evidence type="ECO:0000256" key="4">
    <source>
        <dbReference type="ARBA" id="ARBA00012595"/>
    </source>
</evidence>
<sequence length="138" mass="16151">MQIMCPEQFQMVLNLDCGFCFANSKFYLMEAHWPFPSDHIMEGYAYILTHPGIPSVFYDHFYEWGESIHNQIVKLMDIRRRQDIHSRSSIRILEAQPNLYSAIIGEKVCMKLGDGSWCPSGREWTLATSGHRYAVWKK</sequence>
<feature type="domain" description="Alpha-amylase C-terminal beta-sheet" evidence="9">
    <location>
        <begin position="80"/>
        <end position="138"/>
    </location>
</feature>
<dbReference type="GO" id="GO:0004556">
    <property type="term" value="F:alpha-amylase activity"/>
    <property type="evidence" value="ECO:0007669"/>
    <property type="project" value="UniProtKB-EC"/>
</dbReference>
<comment type="cofactor">
    <cofactor evidence="2">
        <name>Ca(2+)</name>
        <dbReference type="ChEBI" id="CHEBI:29108"/>
    </cofactor>
</comment>
<dbReference type="EMBL" id="JBAMMX010000006">
    <property type="protein sequence ID" value="KAK6939038.1"/>
    <property type="molecule type" value="Genomic_DNA"/>
</dbReference>
<evidence type="ECO:0000256" key="7">
    <source>
        <dbReference type="ARBA" id="ARBA00023295"/>
    </source>
</evidence>
<reference evidence="10 11" key="1">
    <citation type="submission" date="2023-12" db="EMBL/GenBank/DDBJ databases">
        <title>A high-quality genome assembly for Dillenia turbinata (Dilleniales).</title>
        <authorList>
            <person name="Chanderbali A."/>
        </authorList>
    </citation>
    <scope>NUCLEOTIDE SEQUENCE [LARGE SCALE GENOMIC DNA]</scope>
    <source>
        <strain evidence="10">LSX21</strain>
        <tissue evidence="10">Leaf</tissue>
    </source>
</reference>
<dbReference type="SUPFAM" id="SSF51011">
    <property type="entry name" value="Glycosyl hydrolase domain"/>
    <property type="match status" value="1"/>
</dbReference>
<evidence type="ECO:0000256" key="2">
    <source>
        <dbReference type="ARBA" id="ARBA00001913"/>
    </source>
</evidence>
<dbReference type="Pfam" id="PF07821">
    <property type="entry name" value="Alpha-amyl_C2"/>
    <property type="match status" value="1"/>
</dbReference>
<dbReference type="InterPro" id="IPR017853">
    <property type="entry name" value="GH"/>
</dbReference>
<dbReference type="Gene3D" id="2.60.40.1180">
    <property type="entry name" value="Golgi alpha-mannosidase II"/>
    <property type="match status" value="1"/>
</dbReference>
<keyword evidence="5" id="KW-0378">Hydrolase</keyword>